<dbReference type="AlphaFoldDB" id="A0A6J7Q642"/>
<sequence>MTGDSSHASTGTASDTRSRGSSRSGRIMSTIANTAMPPPHHDALVGLTNIREVRPAFAR</sequence>
<feature type="region of interest" description="Disordered" evidence="1">
    <location>
        <begin position="1"/>
        <end position="40"/>
    </location>
</feature>
<evidence type="ECO:0000256" key="1">
    <source>
        <dbReference type="SAM" id="MobiDB-lite"/>
    </source>
</evidence>
<gene>
    <name evidence="2" type="ORF">UFOPK3954_02396</name>
</gene>
<dbReference type="EMBL" id="CAFBON010000363">
    <property type="protein sequence ID" value="CAB5012696.1"/>
    <property type="molecule type" value="Genomic_DNA"/>
</dbReference>
<proteinExistence type="predicted"/>
<organism evidence="2">
    <name type="scientific">freshwater metagenome</name>
    <dbReference type="NCBI Taxonomy" id="449393"/>
    <lineage>
        <taxon>unclassified sequences</taxon>
        <taxon>metagenomes</taxon>
        <taxon>ecological metagenomes</taxon>
    </lineage>
</organism>
<name>A0A6J7Q642_9ZZZZ</name>
<protein>
    <submittedName>
        <fullName evidence="2">Unannotated protein</fullName>
    </submittedName>
</protein>
<accession>A0A6J7Q642</accession>
<feature type="compositionally biased region" description="Low complexity" evidence="1">
    <location>
        <begin position="9"/>
        <end position="30"/>
    </location>
</feature>
<evidence type="ECO:0000313" key="2">
    <source>
        <dbReference type="EMBL" id="CAB5012696.1"/>
    </source>
</evidence>
<reference evidence="2" key="1">
    <citation type="submission" date="2020-05" db="EMBL/GenBank/DDBJ databases">
        <authorList>
            <person name="Chiriac C."/>
            <person name="Salcher M."/>
            <person name="Ghai R."/>
            <person name="Kavagutti S V."/>
        </authorList>
    </citation>
    <scope>NUCLEOTIDE SEQUENCE</scope>
</reference>